<dbReference type="PROSITE" id="PS51221">
    <property type="entry name" value="TTL"/>
    <property type="match status" value="1"/>
</dbReference>
<dbReference type="Proteomes" id="UP001146120">
    <property type="component" value="Unassembled WGS sequence"/>
</dbReference>
<keyword evidence="1" id="KW-0436">Ligase</keyword>
<proteinExistence type="predicted"/>
<name>A0AAV2YUD3_9STRA</name>
<dbReference type="Pfam" id="PF03133">
    <property type="entry name" value="TTL"/>
    <property type="match status" value="1"/>
</dbReference>
<feature type="region of interest" description="Disordered" evidence="4">
    <location>
        <begin position="119"/>
        <end position="158"/>
    </location>
</feature>
<dbReference type="Gene3D" id="3.30.470.20">
    <property type="entry name" value="ATP-grasp fold, B domain"/>
    <property type="match status" value="1"/>
</dbReference>
<keyword evidence="6" id="KW-1185">Reference proteome</keyword>
<comment type="caution">
    <text evidence="5">The sequence shown here is derived from an EMBL/GenBank/DDBJ whole genome shotgun (WGS) entry which is preliminary data.</text>
</comment>
<protein>
    <submittedName>
        <fullName evidence="5">Uncharacterized protein</fullName>
    </submittedName>
</protein>
<dbReference type="PANTHER" id="PTHR12241">
    <property type="entry name" value="TUBULIN POLYGLUTAMYLASE"/>
    <property type="match status" value="1"/>
</dbReference>
<feature type="compositionally biased region" description="Acidic residues" evidence="4">
    <location>
        <begin position="574"/>
        <end position="584"/>
    </location>
</feature>
<evidence type="ECO:0000313" key="6">
    <source>
        <dbReference type="Proteomes" id="UP001146120"/>
    </source>
</evidence>
<dbReference type="PANTHER" id="PTHR12241:SF147">
    <property type="entry name" value="TUBULIN POLYGLUTAMYLASE TTLL7"/>
    <property type="match status" value="1"/>
</dbReference>
<dbReference type="InterPro" id="IPR004344">
    <property type="entry name" value="TTL/TTLL_fam"/>
</dbReference>
<organism evidence="5 6">
    <name type="scientific">Lagenidium giganteum</name>
    <dbReference type="NCBI Taxonomy" id="4803"/>
    <lineage>
        <taxon>Eukaryota</taxon>
        <taxon>Sar</taxon>
        <taxon>Stramenopiles</taxon>
        <taxon>Oomycota</taxon>
        <taxon>Peronosporomycetes</taxon>
        <taxon>Pythiales</taxon>
        <taxon>Pythiaceae</taxon>
    </lineage>
</organism>
<keyword evidence="3" id="KW-0067">ATP-binding</keyword>
<evidence type="ECO:0000256" key="4">
    <source>
        <dbReference type="SAM" id="MobiDB-lite"/>
    </source>
</evidence>
<evidence type="ECO:0000256" key="2">
    <source>
        <dbReference type="ARBA" id="ARBA00022741"/>
    </source>
</evidence>
<evidence type="ECO:0000313" key="5">
    <source>
        <dbReference type="EMBL" id="DAZ96209.1"/>
    </source>
</evidence>
<sequence>RIKGLPSCGQMMRSYMCVWAPLALLLPKEELRRESGAAICEWFSDLVAAVNANGAMIRCLPHALPSLGAGGGQEFANCASMHIVARHNAQAIGPSISHMTAATKVAATTSAAGANEARAQRAQLPPGPSAAVVTGRRSSKADAVSGAQSKQDPPRRRKCRVNVDVSACRYAIIKRCLRERGFRLYKKRENAASKWDMWWSDRGELLKELPRLNPFQKINHFPSMEEICRKDFLANNLNGIAKVLPEEFAFYPRSFLIPAESVELQKAMESGPKNATYIVKPRTLCQGKGISLIQSYSKLPPNEPCVVQRYVDNPLLIDGFKFDLRIYVLVYSVLPLKLYIFRNGLARFCTSQFKKPTRKNLNQKRMHLTNYAINKKSASFQQATSASGDNKGSKRSLASVMKYLDDSGQLSSKKTWHQICDIVIKTLISIQPKLAATYKSFFNGGGDGELGPKCFEILGFDIMLDTMGKAWLFEVNHAPSFAGDSPLDKEIKTALINATLDIVGVTNDKKRDYQRKCKTEWSKRLWTANTCTRARGRAGIIVPPTSSTAGVTNGPPEAALDDPKISQANPDQESSSDDDPDQDCDSGNSETDDDATKTQAPRLDPLIQPLGHTNGNLIRNVLRKRNRVCPSEASERTPSISRSNSRVFIDEDLEEFGNQMHQIYPLRDRHDCSHPLQQLYERVHTAAEVNRSKLWN</sequence>
<evidence type="ECO:0000256" key="3">
    <source>
        <dbReference type="ARBA" id="ARBA00022840"/>
    </source>
</evidence>
<dbReference type="GO" id="GO:0005524">
    <property type="term" value="F:ATP binding"/>
    <property type="evidence" value="ECO:0007669"/>
    <property type="project" value="UniProtKB-KW"/>
</dbReference>
<feature type="region of interest" description="Disordered" evidence="4">
    <location>
        <begin position="538"/>
        <end position="612"/>
    </location>
</feature>
<reference evidence="5" key="1">
    <citation type="submission" date="2022-11" db="EMBL/GenBank/DDBJ databases">
        <authorList>
            <person name="Morgan W.R."/>
            <person name="Tartar A."/>
        </authorList>
    </citation>
    <scope>NUCLEOTIDE SEQUENCE</scope>
    <source>
        <strain evidence="5">ARSEF 373</strain>
    </source>
</reference>
<dbReference type="AlphaFoldDB" id="A0AAV2YUD3"/>
<dbReference type="GO" id="GO:0000226">
    <property type="term" value="P:microtubule cytoskeleton organization"/>
    <property type="evidence" value="ECO:0007669"/>
    <property type="project" value="TreeGrafter"/>
</dbReference>
<dbReference type="SUPFAM" id="SSF56059">
    <property type="entry name" value="Glutathione synthetase ATP-binding domain-like"/>
    <property type="match status" value="1"/>
</dbReference>
<keyword evidence="2" id="KW-0547">Nucleotide-binding</keyword>
<dbReference type="EMBL" id="DAKRPA010000174">
    <property type="protein sequence ID" value="DAZ96209.1"/>
    <property type="molecule type" value="Genomic_DNA"/>
</dbReference>
<dbReference type="GO" id="GO:0070740">
    <property type="term" value="F:tubulin-glutamic acid ligase activity"/>
    <property type="evidence" value="ECO:0007669"/>
    <property type="project" value="TreeGrafter"/>
</dbReference>
<gene>
    <name evidence="5" type="ORF">N0F65_012571</name>
</gene>
<evidence type="ECO:0000256" key="1">
    <source>
        <dbReference type="ARBA" id="ARBA00022598"/>
    </source>
</evidence>
<reference evidence="5" key="2">
    <citation type="journal article" date="2023" name="Microbiol Resour">
        <title>Decontamination and Annotation of the Draft Genome Sequence of the Oomycete Lagenidium giganteum ARSEF 373.</title>
        <authorList>
            <person name="Morgan W.R."/>
            <person name="Tartar A."/>
        </authorList>
    </citation>
    <scope>NUCLEOTIDE SEQUENCE</scope>
    <source>
        <strain evidence="5">ARSEF 373</strain>
    </source>
</reference>
<dbReference type="GO" id="GO:0036064">
    <property type="term" value="C:ciliary basal body"/>
    <property type="evidence" value="ECO:0007669"/>
    <property type="project" value="TreeGrafter"/>
</dbReference>
<accession>A0AAV2YUD3</accession>
<feature type="non-terminal residue" evidence="5">
    <location>
        <position position="1"/>
    </location>
</feature>
<dbReference type="GO" id="GO:0015631">
    <property type="term" value="F:tubulin binding"/>
    <property type="evidence" value="ECO:0007669"/>
    <property type="project" value="TreeGrafter"/>
</dbReference>